<dbReference type="HOGENOM" id="CLU_2737254_0_0_5"/>
<proteinExistence type="predicted"/>
<gene>
    <name evidence="1" type="ORF">RGR602_PC01957</name>
</gene>
<keyword evidence="2" id="KW-1185">Reference proteome</keyword>
<name>A0A0B4XGY5_9HYPH</name>
<protein>
    <submittedName>
        <fullName evidence="1">Uncharacterized protein</fullName>
    </submittedName>
</protein>
<accession>A0A0B4XGY5</accession>
<reference evidence="1 2" key="1">
    <citation type="submission" date="2013-11" db="EMBL/GenBank/DDBJ databases">
        <title>Complete genome sequence of Rhizobium gallicum bv. gallicum R602.</title>
        <authorList>
            <person name="Bustos P."/>
            <person name="Santamaria R.I."/>
            <person name="Lozano L."/>
            <person name="Acosta J.L."/>
            <person name="Ormeno-Orrillo E."/>
            <person name="Rogel M.A."/>
            <person name="Romero D."/>
            <person name="Cevallos M.A."/>
            <person name="Martinez-Romero E."/>
            <person name="Gonzalez V."/>
        </authorList>
    </citation>
    <scope>NUCLEOTIDE SEQUENCE [LARGE SCALE GENOMIC DNA]</scope>
    <source>
        <strain evidence="1 2">R602</strain>
        <plasmid evidence="1 2">pRgalR602c</plasmid>
    </source>
</reference>
<dbReference type="Proteomes" id="UP000031368">
    <property type="component" value="Plasmid pRgalR602c"/>
</dbReference>
<organism evidence="1 2">
    <name type="scientific">Rhizobium gallicum bv. gallicum R602sp</name>
    <dbReference type="NCBI Taxonomy" id="1041138"/>
    <lineage>
        <taxon>Bacteria</taxon>
        <taxon>Pseudomonadati</taxon>
        <taxon>Pseudomonadota</taxon>
        <taxon>Alphaproteobacteria</taxon>
        <taxon>Hyphomicrobiales</taxon>
        <taxon>Rhizobiaceae</taxon>
        <taxon>Rhizobium/Agrobacterium group</taxon>
        <taxon>Rhizobium</taxon>
    </lineage>
</organism>
<evidence type="ECO:0000313" key="1">
    <source>
        <dbReference type="EMBL" id="AJD45980.1"/>
    </source>
</evidence>
<sequence length="71" mass="8255">MELRFGLSRLRFGIFGQLLEVVKSLINNENPHAVCRRITAKLSSIRTARTDRLRAIHGLRSRPWMIVILQQ</sequence>
<dbReference type="AlphaFoldDB" id="A0A0B4XGY5"/>
<keyword evidence="1" id="KW-0614">Plasmid</keyword>
<dbReference type="EMBL" id="CP006880">
    <property type="protein sequence ID" value="AJD45980.1"/>
    <property type="molecule type" value="Genomic_DNA"/>
</dbReference>
<dbReference type="KEGG" id="rga:RGR602_PC01957"/>
<evidence type="ECO:0000313" key="2">
    <source>
        <dbReference type="Proteomes" id="UP000031368"/>
    </source>
</evidence>
<geneLocation type="plasmid" evidence="1 2">
    <name>pRgalR602c</name>
</geneLocation>